<dbReference type="PANTHER" id="PTHR11021:SF0">
    <property type="entry name" value="SMALL NUCLEAR RIBONUCLEOPROTEIN F"/>
    <property type="match status" value="1"/>
</dbReference>
<accession>A0A194VVE8</accession>
<sequence length="445" mass="49537">MSDRIGNYTGTCPFLDAVPVEIRLHIFEYILFEDGNFFSLDDEEGKSVPTLFPKLRAPPKRRGQKHEAQETQDVDDERNGRGNVMPLLLTSHKIYNEAASLLYSSAFFRLRGIQSTIKFINTVSPAHLALVRSLKLVWDDQGWLSSPEFDTPTLRSAWPSMCDALATSFPGLRNLYVALSMPSNEAHVEELYLGALRGVRHVRSFKVCIPVGVLERFEGLDGRLEGRGGGYEDAAFTLCRHTAGEVCPNRREVVAAEWMGASRPSTPCLKVQHLNVPGLEPWAGREWESGKDGREGGEGLGYDAQPRLLQISHPPAPVTAALVLACRFARQQGNDATRPTQQKTTSLQTDASPIMSFMPVNPRPFLQDLVNKEIWVRLKWGETEYKGRLVSIDSYMNIQLANAEEHIKNNFAGSLGQVLIRCNNVLWIRAADSAEGENGDVKMDG</sequence>
<dbReference type="SMART" id="SM00651">
    <property type="entry name" value="Sm"/>
    <property type="match status" value="1"/>
</dbReference>
<evidence type="ECO:0000256" key="7">
    <source>
        <dbReference type="ARBA" id="ARBA00023242"/>
    </source>
</evidence>
<dbReference type="CDD" id="cd01722">
    <property type="entry name" value="Sm_F"/>
    <property type="match status" value="1"/>
</dbReference>
<dbReference type="GO" id="GO:0000398">
    <property type="term" value="P:mRNA splicing, via spliceosome"/>
    <property type="evidence" value="ECO:0007669"/>
    <property type="project" value="InterPro"/>
</dbReference>
<evidence type="ECO:0000313" key="12">
    <source>
        <dbReference type="EMBL" id="KUI67972.1"/>
    </source>
</evidence>
<dbReference type="InterPro" id="IPR010920">
    <property type="entry name" value="LSM_dom_sf"/>
</dbReference>
<dbReference type="InterPro" id="IPR016487">
    <property type="entry name" value="Lsm6/sSmF"/>
</dbReference>
<evidence type="ECO:0000256" key="2">
    <source>
        <dbReference type="ARBA" id="ARBA00007927"/>
    </source>
</evidence>
<dbReference type="GO" id="GO:0003723">
    <property type="term" value="F:RNA binding"/>
    <property type="evidence" value="ECO:0007669"/>
    <property type="project" value="UniProtKB-KW"/>
</dbReference>
<feature type="region of interest" description="Disordered" evidence="10">
    <location>
        <begin position="49"/>
        <end position="80"/>
    </location>
</feature>
<dbReference type="Gene3D" id="2.30.30.100">
    <property type="match status" value="1"/>
</dbReference>
<dbReference type="PROSITE" id="PS52002">
    <property type="entry name" value="SM"/>
    <property type="match status" value="1"/>
</dbReference>
<evidence type="ECO:0000256" key="5">
    <source>
        <dbReference type="ARBA" id="ARBA00022884"/>
    </source>
</evidence>
<evidence type="ECO:0000256" key="9">
    <source>
        <dbReference type="ARBA" id="ARBA00030144"/>
    </source>
</evidence>
<evidence type="ECO:0000256" key="4">
    <source>
        <dbReference type="ARBA" id="ARBA00022728"/>
    </source>
</evidence>
<evidence type="ECO:0000256" key="10">
    <source>
        <dbReference type="SAM" id="MobiDB-lite"/>
    </source>
</evidence>
<reference evidence="12" key="1">
    <citation type="submission" date="2014-12" db="EMBL/GenBank/DDBJ databases">
        <title>Genome Sequence of Valsa Canker Pathogens Uncovers a Specific Adaption of Colonization on Woody Bark.</title>
        <authorList>
            <person name="Yin Z."/>
            <person name="Liu H."/>
            <person name="Gao X."/>
            <person name="Li Z."/>
            <person name="Song N."/>
            <person name="Ke X."/>
            <person name="Dai Q."/>
            <person name="Wu Y."/>
            <person name="Sun Y."/>
            <person name="Xu J.-R."/>
            <person name="Kang Z.K."/>
            <person name="Wang L."/>
            <person name="Huang L."/>
        </authorList>
    </citation>
    <scope>NUCLEOTIDE SEQUENCE [LARGE SCALE GENOMIC DNA]</scope>
    <source>
        <strain evidence="12">03-8</strain>
    </source>
</reference>
<dbReference type="InterPro" id="IPR047575">
    <property type="entry name" value="Sm"/>
</dbReference>
<dbReference type="InterPro" id="IPR001163">
    <property type="entry name" value="Sm_dom_euk/arc"/>
</dbReference>
<organism evidence="12 13">
    <name type="scientific">Cytospora mali</name>
    <name type="common">Apple Valsa canker fungus</name>
    <name type="synonym">Valsa mali</name>
    <dbReference type="NCBI Taxonomy" id="578113"/>
    <lineage>
        <taxon>Eukaryota</taxon>
        <taxon>Fungi</taxon>
        <taxon>Dikarya</taxon>
        <taxon>Ascomycota</taxon>
        <taxon>Pezizomycotina</taxon>
        <taxon>Sordariomycetes</taxon>
        <taxon>Sordariomycetidae</taxon>
        <taxon>Diaporthales</taxon>
        <taxon>Cytosporaceae</taxon>
        <taxon>Cytospora</taxon>
    </lineage>
</organism>
<evidence type="ECO:0000256" key="1">
    <source>
        <dbReference type="ARBA" id="ARBA00004123"/>
    </source>
</evidence>
<dbReference type="SUPFAM" id="SSF50182">
    <property type="entry name" value="Sm-like ribonucleoproteins"/>
    <property type="match status" value="1"/>
</dbReference>
<comment type="similarity">
    <text evidence="2">Belongs to the snRNP Sm proteins family. SmF/LSm6 subfamily.</text>
</comment>
<name>A0A194VVE8_CYTMA</name>
<keyword evidence="4" id="KW-0747">Spliceosome</keyword>
<gene>
    <name evidence="12" type="ORF">VM1G_03162</name>
</gene>
<keyword evidence="6" id="KW-0508">mRNA splicing</keyword>
<keyword evidence="8 12" id="KW-0687">Ribonucleoprotein</keyword>
<proteinExistence type="inferred from homology"/>
<dbReference type="Proteomes" id="UP000078559">
    <property type="component" value="Chromosome 3"/>
</dbReference>
<dbReference type="GO" id="GO:0071013">
    <property type="term" value="C:catalytic step 2 spliceosome"/>
    <property type="evidence" value="ECO:0007669"/>
    <property type="project" value="TreeGrafter"/>
</dbReference>
<dbReference type="OrthoDB" id="4757095at2759"/>
<evidence type="ECO:0000313" key="13">
    <source>
        <dbReference type="Proteomes" id="UP000078559"/>
    </source>
</evidence>
<evidence type="ECO:0000259" key="11">
    <source>
        <dbReference type="PROSITE" id="PS52002"/>
    </source>
</evidence>
<dbReference type="InterPro" id="IPR056632">
    <property type="entry name" value="DUF7730"/>
</dbReference>
<keyword evidence="7" id="KW-0539">Nucleus</keyword>
<dbReference type="Pfam" id="PF24864">
    <property type="entry name" value="DUF7730"/>
    <property type="match status" value="1"/>
</dbReference>
<comment type="subcellular location">
    <subcellularLocation>
        <location evidence="1">Nucleus</location>
    </subcellularLocation>
</comment>
<evidence type="ECO:0000256" key="3">
    <source>
        <dbReference type="ARBA" id="ARBA00022664"/>
    </source>
</evidence>
<dbReference type="GO" id="GO:0034715">
    <property type="term" value="C:pICln-Sm protein complex"/>
    <property type="evidence" value="ECO:0007669"/>
    <property type="project" value="TreeGrafter"/>
</dbReference>
<keyword evidence="5" id="KW-0694">RNA-binding</keyword>
<protein>
    <recommendedName>
        <fullName evidence="9">Sm protein F</fullName>
    </recommendedName>
</protein>
<keyword evidence="13" id="KW-1185">Reference proteome</keyword>
<evidence type="ECO:0000256" key="8">
    <source>
        <dbReference type="ARBA" id="ARBA00023274"/>
    </source>
</evidence>
<dbReference type="Pfam" id="PF01423">
    <property type="entry name" value="LSM"/>
    <property type="match status" value="1"/>
</dbReference>
<dbReference type="EMBL" id="CM003100">
    <property type="protein sequence ID" value="KUI67972.1"/>
    <property type="molecule type" value="Genomic_DNA"/>
</dbReference>
<dbReference type="GO" id="GO:0005685">
    <property type="term" value="C:U1 snRNP"/>
    <property type="evidence" value="ECO:0007669"/>
    <property type="project" value="TreeGrafter"/>
</dbReference>
<evidence type="ECO:0000256" key="6">
    <source>
        <dbReference type="ARBA" id="ARBA00023187"/>
    </source>
</evidence>
<keyword evidence="3" id="KW-0507">mRNA processing</keyword>
<dbReference type="SMR" id="A0A194VVE8"/>
<dbReference type="AlphaFoldDB" id="A0A194VVE8"/>
<feature type="domain" description="Sm" evidence="11">
    <location>
        <begin position="361"/>
        <end position="434"/>
    </location>
</feature>
<dbReference type="PANTHER" id="PTHR11021">
    <property type="entry name" value="SMALL NUCLEAR RIBONUCLEOPROTEIN F SNRNP-F"/>
    <property type="match status" value="1"/>
</dbReference>
<dbReference type="InterPro" id="IPR034100">
    <property type="entry name" value="Sm_F"/>
</dbReference>